<evidence type="ECO:0000256" key="3">
    <source>
        <dbReference type="ARBA" id="ARBA00023204"/>
    </source>
</evidence>
<dbReference type="EMBL" id="JAFCNB010000021">
    <property type="protein sequence ID" value="MBP2707639.1"/>
    <property type="molecule type" value="Genomic_DNA"/>
</dbReference>
<evidence type="ECO:0000313" key="6">
    <source>
        <dbReference type="EMBL" id="MBP2707639.1"/>
    </source>
</evidence>
<keyword evidence="2" id="KW-0347">Helicase</keyword>
<evidence type="ECO:0000256" key="4">
    <source>
        <dbReference type="SAM" id="MobiDB-lite"/>
    </source>
</evidence>
<organism evidence="6 7">
    <name type="scientific">Microbispora oryzae</name>
    <dbReference type="NCBI Taxonomy" id="2806554"/>
    <lineage>
        <taxon>Bacteria</taxon>
        <taxon>Bacillati</taxon>
        <taxon>Actinomycetota</taxon>
        <taxon>Actinomycetes</taxon>
        <taxon>Streptosporangiales</taxon>
        <taxon>Streptosporangiaceae</taxon>
        <taxon>Microbispora</taxon>
    </lineage>
</organism>
<keyword evidence="3" id="KW-0234">DNA repair</keyword>
<keyword evidence="7" id="KW-1185">Reference proteome</keyword>
<dbReference type="Gene3D" id="3.90.320.10">
    <property type="match status" value="1"/>
</dbReference>
<gene>
    <name evidence="6" type="ORF">JOL79_28040</name>
</gene>
<evidence type="ECO:0000259" key="5">
    <source>
        <dbReference type="Pfam" id="PF12705"/>
    </source>
</evidence>
<name>A0A941AS87_9ACTN</name>
<feature type="compositionally biased region" description="Polar residues" evidence="4">
    <location>
        <begin position="303"/>
        <end position="321"/>
    </location>
</feature>
<dbReference type="Proteomes" id="UP000674234">
    <property type="component" value="Unassembled WGS sequence"/>
</dbReference>
<evidence type="ECO:0000256" key="1">
    <source>
        <dbReference type="ARBA" id="ARBA00022763"/>
    </source>
</evidence>
<keyword evidence="2" id="KW-0067">ATP-binding</keyword>
<dbReference type="Pfam" id="PF12705">
    <property type="entry name" value="PDDEXK_1"/>
    <property type="match status" value="1"/>
</dbReference>
<feature type="domain" description="PD-(D/E)XK endonuclease-like" evidence="5">
    <location>
        <begin position="9"/>
        <end position="284"/>
    </location>
</feature>
<dbReference type="AlphaFoldDB" id="A0A941AS87"/>
<dbReference type="InterPro" id="IPR038726">
    <property type="entry name" value="PDDEXK_AddAB-type"/>
</dbReference>
<feature type="region of interest" description="Disordered" evidence="4">
    <location>
        <begin position="291"/>
        <end position="321"/>
    </location>
</feature>
<evidence type="ECO:0000256" key="2">
    <source>
        <dbReference type="ARBA" id="ARBA00022806"/>
    </source>
</evidence>
<reference evidence="6" key="1">
    <citation type="submission" date="2021-02" db="EMBL/GenBank/DDBJ databases">
        <title>Draft genome sequence of Microbispora sp. RL4-1S isolated from rice leaves in Thailand.</title>
        <authorList>
            <person name="Muangham S."/>
            <person name="Duangmal K."/>
        </authorList>
    </citation>
    <scope>NUCLEOTIDE SEQUENCE</scope>
    <source>
        <strain evidence="6">RL4-1S</strain>
    </source>
</reference>
<dbReference type="InterPro" id="IPR011604">
    <property type="entry name" value="PDDEXK-like_dom_sf"/>
</dbReference>
<keyword evidence="2" id="KW-0378">Hydrolase</keyword>
<sequence>MPRRLYSCTPSRLNTWLDCRRRYRFSYLDRPAPQKGPPWAHNSVGASVHNALAAWWREPYERRTPRMAAILLTNGWIREGFRDEEQSALWRDRAREMVSGYAETLDPADEPVGVERTVATRTSVIAVSGRIDRLDRRGDELVVVDYKTGRRPLTEDDVRSSLALAIYAIAASRMMRRRCHRVELHHLPTGSVAEWEHGDESLGRHLRRAEEIALEASDADEAYRAWASSGGGTGRSRGSSRGGSANTAPSEGAVAAAIPADVEARFPPSPGPICSWCDFRRHCPEGRAASADRLPWDGLATAGDQNQTGAASTAGSTDVSA</sequence>
<keyword evidence="2" id="KW-0547">Nucleotide-binding</keyword>
<comment type="caution">
    <text evidence="6">The sequence shown here is derived from an EMBL/GenBank/DDBJ whole genome shotgun (WGS) entry which is preliminary data.</text>
</comment>
<feature type="region of interest" description="Disordered" evidence="4">
    <location>
        <begin position="226"/>
        <end position="252"/>
    </location>
</feature>
<evidence type="ECO:0000313" key="7">
    <source>
        <dbReference type="Proteomes" id="UP000674234"/>
    </source>
</evidence>
<keyword evidence="1" id="KW-0227">DNA damage</keyword>
<accession>A0A941AS87</accession>
<dbReference type="GO" id="GO:0006281">
    <property type="term" value="P:DNA repair"/>
    <property type="evidence" value="ECO:0007669"/>
    <property type="project" value="UniProtKB-KW"/>
</dbReference>
<protein>
    <submittedName>
        <fullName evidence="6">PD-(D/E)XK nuclease family protein</fullName>
    </submittedName>
</protein>
<dbReference type="GO" id="GO:0004386">
    <property type="term" value="F:helicase activity"/>
    <property type="evidence" value="ECO:0007669"/>
    <property type="project" value="UniProtKB-KW"/>
</dbReference>
<proteinExistence type="predicted"/>